<dbReference type="NCBIfam" id="NF004127">
    <property type="entry name" value="PRK05617.1"/>
    <property type="match status" value="1"/>
</dbReference>
<keyword evidence="6" id="KW-1185">Reference proteome</keyword>
<dbReference type="CDD" id="cd06558">
    <property type="entry name" value="crotonase-like"/>
    <property type="match status" value="1"/>
</dbReference>
<dbReference type="Proteomes" id="UP000275281">
    <property type="component" value="Unassembled WGS sequence"/>
</dbReference>
<dbReference type="InterPro" id="IPR029045">
    <property type="entry name" value="ClpP/crotonase-like_dom_sf"/>
</dbReference>
<evidence type="ECO:0000256" key="2">
    <source>
        <dbReference type="ARBA" id="ARBA00011915"/>
    </source>
</evidence>
<dbReference type="RefSeq" id="WP_124027450.1">
    <property type="nucleotide sequence ID" value="NZ_JBHRSN010000015.1"/>
</dbReference>
<sequence length="376" mass="40560">MAENAAILSAIKPGKAGKSIGTIVLNKPKALNALDHNMAESMLSLLEEWASDDNITCVCVYGAGDKAFCAGGDVVSMHKAMTAQPEQTPSSVEAFFTTEYRLDYLIHTYNKPIIVVGHGFVMGGGMGLFCGASHKVVTPSSRLAMPEITIGLFPDVGGTYFLPRLGRGMGLFLGLTGIPFNAADALFVGMADHHIADGNIDAVIDALLDIEWSADSEHGKQVTQVLEQFTVPATNPSKLAQYQHEIAALDKADSVIEVAAMLEGLNRDDKWINRAVGNFTKGSPITAHVVFEQIRRGAHLNLAEAFRLELNMACTCAALGEFQEGVRALLIDKDNSPNWRYKQLDEVPDDVIAKHFTPIWAGATHPLSHLEMKGTS</sequence>
<keyword evidence="5" id="KW-0413">Isomerase</keyword>
<evidence type="ECO:0000256" key="1">
    <source>
        <dbReference type="ARBA" id="ARBA00001709"/>
    </source>
</evidence>
<protein>
    <recommendedName>
        <fullName evidence="2">3-hydroxyisobutyryl-CoA hydrolase</fullName>
        <ecNumber evidence="2">3.1.2.4</ecNumber>
    </recommendedName>
</protein>
<keyword evidence="3" id="KW-0378">Hydrolase</keyword>
<dbReference type="InterPro" id="IPR032259">
    <property type="entry name" value="HIBYL-CoA-H"/>
</dbReference>
<feature type="domain" description="Enoyl-CoA hydratase/isomerase" evidence="4">
    <location>
        <begin position="20"/>
        <end position="356"/>
    </location>
</feature>
<dbReference type="GO" id="GO:0016853">
    <property type="term" value="F:isomerase activity"/>
    <property type="evidence" value="ECO:0007669"/>
    <property type="project" value="UniProtKB-KW"/>
</dbReference>
<dbReference type="AlphaFoldDB" id="A0A3N5Y2M0"/>
<proteinExistence type="predicted"/>
<dbReference type="Gene3D" id="3.90.226.10">
    <property type="entry name" value="2-enoyl-CoA Hydratase, Chain A, domain 1"/>
    <property type="match status" value="1"/>
</dbReference>
<dbReference type="Pfam" id="PF16113">
    <property type="entry name" value="ECH_2"/>
    <property type="match status" value="1"/>
</dbReference>
<dbReference type="OrthoDB" id="9790967at2"/>
<evidence type="ECO:0000256" key="3">
    <source>
        <dbReference type="ARBA" id="ARBA00022801"/>
    </source>
</evidence>
<name>A0A3N5Y2M0_9ALTE</name>
<evidence type="ECO:0000313" key="6">
    <source>
        <dbReference type="Proteomes" id="UP000275281"/>
    </source>
</evidence>
<dbReference type="GO" id="GO:0005829">
    <property type="term" value="C:cytosol"/>
    <property type="evidence" value="ECO:0007669"/>
    <property type="project" value="TreeGrafter"/>
</dbReference>
<dbReference type="GO" id="GO:0003860">
    <property type="term" value="F:3-hydroxyisobutyryl-CoA hydrolase activity"/>
    <property type="evidence" value="ECO:0007669"/>
    <property type="project" value="UniProtKB-EC"/>
</dbReference>
<comment type="catalytic activity">
    <reaction evidence="1">
        <text>3-hydroxy-2-methylpropanoyl-CoA + H2O = 3-hydroxy-2-methylpropanoate + CoA + H(+)</text>
        <dbReference type="Rhea" id="RHEA:20888"/>
        <dbReference type="ChEBI" id="CHEBI:11805"/>
        <dbReference type="ChEBI" id="CHEBI:15377"/>
        <dbReference type="ChEBI" id="CHEBI:15378"/>
        <dbReference type="ChEBI" id="CHEBI:57287"/>
        <dbReference type="ChEBI" id="CHEBI:57340"/>
        <dbReference type="EC" id="3.1.2.4"/>
    </reaction>
</comment>
<accession>A0A3N5Y2M0</accession>
<reference evidence="5 6" key="1">
    <citation type="submission" date="2018-11" db="EMBL/GenBank/DDBJ databases">
        <authorList>
            <person name="Ye M.-Q."/>
            <person name="Du Z.-J."/>
        </authorList>
    </citation>
    <scope>NUCLEOTIDE SEQUENCE [LARGE SCALE GENOMIC DNA]</scope>
    <source>
        <strain evidence="5 6">U0105</strain>
    </source>
</reference>
<dbReference type="EC" id="3.1.2.4" evidence="2"/>
<dbReference type="SUPFAM" id="SSF52096">
    <property type="entry name" value="ClpP/crotonase"/>
    <property type="match status" value="1"/>
</dbReference>
<dbReference type="PANTHER" id="PTHR43176">
    <property type="entry name" value="3-HYDROXYISOBUTYRYL-COA HYDROLASE-RELATED"/>
    <property type="match status" value="1"/>
</dbReference>
<gene>
    <name evidence="5" type="ORF">DRW07_08530</name>
</gene>
<dbReference type="GO" id="GO:0006574">
    <property type="term" value="P:L-valine catabolic process"/>
    <property type="evidence" value="ECO:0007669"/>
    <property type="project" value="TreeGrafter"/>
</dbReference>
<dbReference type="PANTHER" id="PTHR43176:SF3">
    <property type="entry name" value="3-HYDROXYISOBUTYRYL-COA HYDROLASE, MITOCHONDRIAL"/>
    <property type="match status" value="1"/>
</dbReference>
<evidence type="ECO:0000313" key="5">
    <source>
        <dbReference type="EMBL" id="RPJ67550.1"/>
    </source>
</evidence>
<evidence type="ECO:0000259" key="4">
    <source>
        <dbReference type="Pfam" id="PF16113"/>
    </source>
</evidence>
<comment type="caution">
    <text evidence="5">The sequence shown here is derived from an EMBL/GenBank/DDBJ whole genome shotgun (WGS) entry which is preliminary data.</text>
</comment>
<dbReference type="InterPro" id="IPR045004">
    <property type="entry name" value="ECH_dom"/>
</dbReference>
<organism evidence="5 6">
    <name type="scientific">Alteromonas sediminis</name>
    <dbReference type="NCBI Taxonomy" id="2259342"/>
    <lineage>
        <taxon>Bacteria</taxon>
        <taxon>Pseudomonadati</taxon>
        <taxon>Pseudomonadota</taxon>
        <taxon>Gammaproteobacteria</taxon>
        <taxon>Alteromonadales</taxon>
        <taxon>Alteromonadaceae</taxon>
        <taxon>Alteromonas/Salinimonas group</taxon>
        <taxon>Alteromonas</taxon>
    </lineage>
</organism>
<dbReference type="EMBL" id="RPOK01000002">
    <property type="protein sequence ID" value="RPJ67550.1"/>
    <property type="molecule type" value="Genomic_DNA"/>
</dbReference>